<sequence length="55" mass="6280">MARRIPEITYSASRTRWLLSTDDKFLMYSFNVQLDWAAITGIISQIQGAFRAGVI</sequence>
<evidence type="ECO:0000313" key="2">
    <source>
        <dbReference type="Proteomes" id="UP000187203"/>
    </source>
</evidence>
<name>A0A1R3KRG7_9ROSI</name>
<evidence type="ECO:0000313" key="1">
    <source>
        <dbReference type="EMBL" id="OMP09685.1"/>
    </source>
</evidence>
<organism evidence="1 2">
    <name type="scientific">Corchorus olitorius</name>
    <dbReference type="NCBI Taxonomy" id="93759"/>
    <lineage>
        <taxon>Eukaryota</taxon>
        <taxon>Viridiplantae</taxon>
        <taxon>Streptophyta</taxon>
        <taxon>Embryophyta</taxon>
        <taxon>Tracheophyta</taxon>
        <taxon>Spermatophyta</taxon>
        <taxon>Magnoliopsida</taxon>
        <taxon>eudicotyledons</taxon>
        <taxon>Gunneridae</taxon>
        <taxon>Pentapetalae</taxon>
        <taxon>rosids</taxon>
        <taxon>malvids</taxon>
        <taxon>Malvales</taxon>
        <taxon>Malvaceae</taxon>
        <taxon>Grewioideae</taxon>
        <taxon>Apeibeae</taxon>
        <taxon>Corchorus</taxon>
    </lineage>
</organism>
<keyword evidence="2" id="KW-1185">Reference proteome</keyword>
<dbReference type="AlphaFoldDB" id="A0A1R3KRG7"/>
<proteinExistence type="predicted"/>
<accession>A0A1R3KRG7</accession>
<gene>
    <name evidence="1" type="ORF">COLO4_05228</name>
</gene>
<protein>
    <submittedName>
        <fullName evidence="1">Uncharacterized protein</fullName>
    </submittedName>
</protein>
<dbReference type="Proteomes" id="UP000187203">
    <property type="component" value="Unassembled WGS sequence"/>
</dbReference>
<reference evidence="2" key="1">
    <citation type="submission" date="2013-09" db="EMBL/GenBank/DDBJ databases">
        <title>Corchorus olitorius genome sequencing.</title>
        <authorList>
            <person name="Alam M."/>
            <person name="Haque M.S."/>
            <person name="Islam M.S."/>
            <person name="Emdad E.M."/>
            <person name="Islam M.M."/>
            <person name="Ahmed B."/>
            <person name="Halim A."/>
            <person name="Hossen Q.M.M."/>
            <person name="Hossain M.Z."/>
            <person name="Ahmed R."/>
            <person name="Khan M.M."/>
            <person name="Islam R."/>
            <person name="Rashid M.M."/>
            <person name="Khan S.A."/>
            <person name="Rahman M.S."/>
            <person name="Alam M."/>
            <person name="Yahiya A.S."/>
            <person name="Khan M.S."/>
            <person name="Azam M.S."/>
            <person name="Haque T."/>
            <person name="Lashkar M.Z.H."/>
            <person name="Akhand A.I."/>
            <person name="Morshed G."/>
            <person name="Roy S."/>
            <person name="Uddin K.S."/>
            <person name="Rabeya T."/>
            <person name="Hossain A.S."/>
            <person name="Chowdhury A."/>
            <person name="Snigdha A.R."/>
            <person name="Mortoza M.S."/>
            <person name="Matin S.A."/>
            <person name="Hoque S.M.E."/>
            <person name="Islam M.K."/>
            <person name="Roy D.K."/>
            <person name="Haider R."/>
            <person name="Moosa M.M."/>
            <person name="Elias S.M."/>
            <person name="Hasan A.M."/>
            <person name="Jahan S."/>
            <person name="Shafiuddin M."/>
            <person name="Mahmood N."/>
            <person name="Shommy N.S."/>
        </authorList>
    </citation>
    <scope>NUCLEOTIDE SEQUENCE [LARGE SCALE GENOMIC DNA]</scope>
    <source>
        <strain evidence="2">cv. O-4</strain>
    </source>
</reference>
<comment type="caution">
    <text evidence="1">The sequence shown here is derived from an EMBL/GenBank/DDBJ whole genome shotgun (WGS) entry which is preliminary data.</text>
</comment>
<dbReference type="EMBL" id="AWUE01012273">
    <property type="protein sequence ID" value="OMP09685.1"/>
    <property type="molecule type" value="Genomic_DNA"/>
</dbReference>